<feature type="domain" description="Histidine kinase" evidence="7">
    <location>
        <begin position="38"/>
        <end position="257"/>
    </location>
</feature>
<dbReference type="PROSITE" id="PS50109">
    <property type="entry name" value="HIS_KIN"/>
    <property type="match status" value="1"/>
</dbReference>
<evidence type="ECO:0000313" key="9">
    <source>
        <dbReference type="Proteomes" id="UP000783390"/>
    </source>
</evidence>
<accession>A0ABS4F1M3</accession>
<dbReference type="InterPro" id="IPR036097">
    <property type="entry name" value="HisK_dim/P_sf"/>
</dbReference>
<keyword evidence="5 8" id="KW-0418">Kinase</keyword>
<dbReference type="SUPFAM" id="SSF47384">
    <property type="entry name" value="Homodimeric domain of signal transducing histidine kinase"/>
    <property type="match status" value="1"/>
</dbReference>
<evidence type="ECO:0000256" key="3">
    <source>
        <dbReference type="ARBA" id="ARBA00022553"/>
    </source>
</evidence>
<dbReference type="InterPro" id="IPR036890">
    <property type="entry name" value="HATPase_C_sf"/>
</dbReference>
<dbReference type="PRINTS" id="PR00344">
    <property type="entry name" value="BCTRLSENSOR"/>
</dbReference>
<dbReference type="SMART" id="SM00387">
    <property type="entry name" value="HATPase_c"/>
    <property type="match status" value="1"/>
</dbReference>
<dbReference type="InterPro" id="IPR005467">
    <property type="entry name" value="His_kinase_dom"/>
</dbReference>
<dbReference type="InterPro" id="IPR050736">
    <property type="entry name" value="Sensor_HK_Regulatory"/>
</dbReference>
<evidence type="ECO:0000313" key="8">
    <source>
        <dbReference type="EMBL" id="MBP1890153.1"/>
    </source>
</evidence>
<keyword evidence="3" id="KW-0597">Phosphoprotein</keyword>
<protein>
    <recommendedName>
        <fullName evidence="2">histidine kinase</fullName>
        <ecNumber evidence="2">2.7.13.3</ecNumber>
    </recommendedName>
</protein>
<dbReference type="Pfam" id="PF00512">
    <property type="entry name" value="HisKA"/>
    <property type="match status" value="1"/>
</dbReference>
<gene>
    <name evidence="8" type="ORF">J2Z53_001743</name>
</gene>
<reference evidence="8 9" key="1">
    <citation type="submission" date="2021-03" db="EMBL/GenBank/DDBJ databases">
        <title>Genomic Encyclopedia of Type Strains, Phase IV (KMG-IV): sequencing the most valuable type-strain genomes for metagenomic binning, comparative biology and taxonomic classification.</title>
        <authorList>
            <person name="Goeker M."/>
        </authorList>
    </citation>
    <scope>NUCLEOTIDE SEQUENCE [LARGE SCALE GENOMIC DNA]</scope>
    <source>
        <strain evidence="8 9">DSM 3984</strain>
    </source>
</reference>
<evidence type="ECO:0000256" key="5">
    <source>
        <dbReference type="ARBA" id="ARBA00022777"/>
    </source>
</evidence>
<evidence type="ECO:0000256" key="1">
    <source>
        <dbReference type="ARBA" id="ARBA00000085"/>
    </source>
</evidence>
<organism evidence="8 9">
    <name type="scientific">Clostridium moniliforme</name>
    <dbReference type="NCBI Taxonomy" id="39489"/>
    <lineage>
        <taxon>Bacteria</taxon>
        <taxon>Bacillati</taxon>
        <taxon>Bacillota</taxon>
        <taxon>Clostridia</taxon>
        <taxon>Eubacteriales</taxon>
        <taxon>Clostridiaceae</taxon>
        <taxon>Clostridium</taxon>
    </lineage>
</organism>
<keyword evidence="9" id="KW-1185">Reference proteome</keyword>
<dbReference type="Gene3D" id="3.30.565.10">
    <property type="entry name" value="Histidine kinase-like ATPase, C-terminal domain"/>
    <property type="match status" value="1"/>
</dbReference>
<keyword evidence="6" id="KW-0902">Two-component regulatory system</keyword>
<dbReference type="InterPro" id="IPR003661">
    <property type="entry name" value="HisK_dim/P_dom"/>
</dbReference>
<dbReference type="EMBL" id="JAGGJZ010000005">
    <property type="protein sequence ID" value="MBP1890153.1"/>
    <property type="molecule type" value="Genomic_DNA"/>
</dbReference>
<sequence length="284" mass="33268">MIESQIKNNVNELSKEDMILLIEQLKNRQEMQEKFILDIYHDLRSPLNVIMSINQMLELIKNNNDFYNKKEIEYLKMLKRNSYKMLKLIDNLMDVTKLEKNYFEINKKNIEIVRFVEGVIESIDKYAKQKNLTLIFDTNKEECVIAIDPQALDRICINLISNAIKFSNNESHIYVTLMIDKNVVKISFMDNGIGISKEDQRNIFNRFNQVNTNSEYKGSGIGLDLVKSLVELHGGSIKVESELGHGCNFTVTLPNERIEIEEVRFEEERNKIQLLEIEFSDIYL</sequence>
<dbReference type="CDD" id="cd00082">
    <property type="entry name" value="HisKA"/>
    <property type="match status" value="1"/>
</dbReference>
<comment type="catalytic activity">
    <reaction evidence="1">
        <text>ATP + protein L-histidine = ADP + protein N-phospho-L-histidine.</text>
        <dbReference type="EC" id="2.7.13.3"/>
    </reaction>
</comment>
<evidence type="ECO:0000256" key="4">
    <source>
        <dbReference type="ARBA" id="ARBA00022679"/>
    </source>
</evidence>
<evidence type="ECO:0000256" key="6">
    <source>
        <dbReference type="ARBA" id="ARBA00023012"/>
    </source>
</evidence>
<dbReference type="CDD" id="cd00075">
    <property type="entry name" value="HATPase"/>
    <property type="match status" value="1"/>
</dbReference>
<dbReference type="Gene3D" id="1.10.287.130">
    <property type="match status" value="1"/>
</dbReference>
<dbReference type="PANTHER" id="PTHR43711">
    <property type="entry name" value="TWO-COMPONENT HISTIDINE KINASE"/>
    <property type="match status" value="1"/>
</dbReference>
<dbReference type="InterPro" id="IPR004358">
    <property type="entry name" value="Sig_transdc_His_kin-like_C"/>
</dbReference>
<dbReference type="PANTHER" id="PTHR43711:SF26">
    <property type="entry name" value="SENSOR HISTIDINE KINASE RCSC"/>
    <property type="match status" value="1"/>
</dbReference>
<dbReference type="Pfam" id="PF02518">
    <property type="entry name" value="HATPase_c"/>
    <property type="match status" value="1"/>
</dbReference>
<keyword evidence="4" id="KW-0808">Transferase</keyword>
<comment type="caution">
    <text evidence="8">The sequence shown here is derived from an EMBL/GenBank/DDBJ whole genome shotgun (WGS) entry which is preliminary data.</text>
</comment>
<evidence type="ECO:0000259" key="7">
    <source>
        <dbReference type="PROSITE" id="PS50109"/>
    </source>
</evidence>
<dbReference type="EC" id="2.7.13.3" evidence="2"/>
<proteinExistence type="predicted"/>
<dbReference type="Proteomes" id="UP000783390">
    <property type="component" value="Unassembled WGS sequence"/>
</dbReference>
<name>A0ABS4F1M3_9CLOT</name>
<dbReference type="InterPro" id="IPR003594">
    <property type="entry name" value="HATPase_dom"/>
</dbReference>
<dbReference type="RefSeq" id="WP_234925816.1">
    <property type="nucleotide sequence ID" value="NZ_JAGGJZ010000005.1"/>
</dbReference>
<dbReference type="GO" id="GO:0016301">
    <property type="term" value="F:kinase activity"/>
    <property type="evidence" value="ECO:0007669"/>
    <property type="project" value="UniProtKB-KW"/>
</dbReference>
<evidence type="ECO:0000256" key="2">
    <source>
        <dbReference type="ARBA" id="ARBA00012438"/>
    </source>
</evidence>
<dbReference type="SMART" id="SM00388">
    <property type="entry name" value="HisKA"/>
    <property type="match status" value="1"/>
</dbReference>
<dbReference type="SUPFAM" id="SSF55874">
    <property type="entry name" value="ATPase domain of HSP90 chaperone/DNA topoisomerase II/histidine kinase"/>
    <property type="match status" value="1"/>
</dbReference>